<gene>
    <name evidence="1" type="ORF">UFOVP830_27</name>
</gene>
<accession>A0A6J5NZ38</accession>
<dbReference type="Gene3D" id="1.20.5.2050">
    <property type="match status" value="1"/>
</dbReference>
<dbReference type="SUPFAM" id="SSF54171">
    <property type="entry name" value="DNA-binding domain"/>
    <property type="match status" value="1"/>
</dbReference>
<proteinExistence type="predicted"/>
<protein>
    <submittedName>
        <fullName evidence="1">AP2/ERF domain containing protein</fullName>
    </submittedName>
</protein>
<reference evidence="1" key="1">
    <citation type="submission" date="2020-04" db="EMBL/GenBank/DDBJ databases">
        <authorList>
            <person name="Chiriac C."/>
            <person name="Salcher M."/>
            <person name="Ghai R."/>
            <person name="Kavagutti S V."/>
        </authorList>
    </citation>
    <scope>NUCLEOTIDE SEQUENCE</scope>
</reference>
<dbReference type="EMBL" id="LR796761">
    <property type="protein sequence ID" value="CAB4164353.1"/>
    <property type="molecule type" value="Genomic_DNA"/>
</dbReference>
<dbReference type="GO" id="GO:0003677">
    <property type="term" value="F:DNA binding"/>
    <property type="evidence" value="ECO:0007669"/>
    <property type="project" value="InterPro"/>
</dbReference>
<evidence type="ECO:0000313" key="1">
    <source>
        <dbReference type="EMBL" id="CAB4164353.1"/>
    </source>
</evidence>
<sequence>MKKRCTDPRLAKWYSTISVCERWLNSYDAFIQDVGRKPSDKHTLDRIDSTGNYEPANVRWVTMSTQSRNTKNHCTNKTGIRGVSWSKAKNKWRAAIYVHNKQKHVGYFDSIDDAKLARKEAEAKYWSETK</sequence>
<organism evidence="1">
    <name type="scientific">uncultured Caudovirales phage</name>
    <dbReference type="NCBI Taxonomy" id="2100421"/>
    <lineage>
        <taxon>Viruses</taxon>
        <taxon>Duplodnaviria</taxon>
        <taxon>Heunggongvirae</taxon>
        <taxon>Uroviricota</taxon>
        <taxon>Caudoviricetes</taxon>
        <taxon>Peduoviridae</taxon>
        <taxon>Maltschvirus</taxon>
        <taxon>Maltschvirus maltsch</taxon>
    </lineage>
</organism>
<name>A0A6J5NZ38_9CAUD</name>
<dbReference type="InterPro" id="IPR016177">
    <property type="entry name" value="DNA-bd_dom_sf"/>
</dbReference>